<comment type="caution">
    <text evidence="3">The sequence shown here is derived from an EMBL/GenBank/DDBJ whole genome shotgun (WGS) entry which is preliminary data.</text>
</comment>
<evidence type="ECO:0000313" key="3">
    <source>
        <dbReference type="EMBL" id="KAK6361315.1"/>
    </source>
</evidence>
<dbReference type="Proteomes" id="UP001373714">
    <property type="component" value="Unassembled WGS sequence"/>
</dbReference>
<dbReference type="InterPro" id="IPR038694">
    <property type="entry name" value="DUF427_sf"/>
</dbReference>
<dbReference type="InterPro" id="IPR007361">
    <property type="entry name" value="DUF427"/>
</dbReference>
<evidence type="ECO:0000259" key="2">
    <source>
        <dbReference type="Pfam" id="PF04248"/>
    </source>
</evidence>
<protein>
    <recommendedName>
        <fullName evidence="2">DUF427 domain-containing protein</fullName>
    </recommendedName>
</protein>
<dbReference type="EMBL" id="JAVHNS010000002">
    <property type="protein sequence ID" value="KAK6361315.1"/>
    <property type="molecule type" value="Genomic_DNA"/>
</dbReference>
<dbReference type="Pfam" id="PF04248">
    <property type="entry name" value="NTP_transf_9"/>
    <property type="match status" value="1"/>
</dbReference>
<proteinExistence type="predicted"/>
<dbReference type="PANTHER" id="PTHR34310:SF9">
    <property type="entry name" value="BLR5716 PROTEIN"/>
    <property type="match status" value="1"/>
</dbReference>
<keyword evidence="4" id="KW-1185">Reference proteome</keyword>
<dbReference type="AlphaFoldDB" id="A0AAV9VH41"/>
<sequence>MSQNTAVILDGAALGPEDRAPEGEQQATEDLQPKPLDPSGYLEEIGSYRPIFPPIGHCEVYQKRIRAWHQGTLVLDTERAICVWENAFFPTLYVPKSSLFERIDEGYPLQKYESRNDRTNIAKLLILHKLVDAVQCDWGLFVKKRCIGDVMVAVGGRLKDYIHEWREHEDVIVGFPRDPYKAITINNSSRSIEIKIGSERFVSDQAIVLSQKGYPPRYYFTRDIFKFKLASGRKFEARDPRKNGKTFLCPYKGQAEYFDMTLNGKEYENICWRFTQPPPEVYGIKNRYCFNTRLLTSIRVDGVHLPLETIPGNCGMSEEDQEIFYYDV</sequence>
<evidence type="ECO:0000313" key="4">
    <source>
        <dbReference type="Proteomes" id="UP001373714"/>
    </source>
</evidence>
<feature type="region of interest" description="Disordered" evidence="1">
    <location>
        <begin position="1"/>
        <end position="36"/>
    </location>
</feature>
<accession>A0AAV9VH41</accession>
<gene>
    <name evidence="3" type="ORF">TWF730_005050</name>
</gene>
<organism evidence="3 4">
    <name type="scientific">Orbilia blumenaviensis</name>
    <dbReference type="NCBI Taxonomy" id="1796055"/>
    <lineage>
        <taxon>Eukaryota</taxon>
        <taxon>Fungi</taxon>
        <taxon>Dikarya</taxon>
        <taxon>Ascomycota</taxon>
        <taxon>Pezizomycotina</taxon>
        <taxon>Orbiliomycetes</taxon>
        <taxon>Orbiliales</taxon>
        <taxon>Orbiliaceae</taxon>
        <taxon>Orbilia</taxon>
    </lineage>
</organism>
<feature type="domain" description="DUF427" evidence="2">
    <location>
        <begin position="203"/>
        <end position="291"/>
    </location>
</feature>
<evidence type="ECO:0000256" key="1">
    <source>
        <dbReference type="SAM" id="MobiDB-lite"/>
    </source>
</evidence>
<reference evidence="3 4" key="1">
    <citation type="submission" date="2019-10" db="EMBL/GenBank/DDBJ databases">
        <authorList>
            <person name="Palmer J.M."/>
        </authorList>
    </citation>
    <scope>NUCLEOTIDE SEQUENCE [LARGE SCALE GENOMIC DNA]</scope>
    <source>
        <strain evidence="3 4">TWF730</strain>
    </source>
</reference>
<dbReference type="PANTHER" id="PTHR34310">
    <property type="entry name" value="DUF427 DOMAIN PROTEIN (AFU_ORTHOLOGUE AFUA_3G02220)"/>
    <property type="match status" value="1"/>
</dbReference>
<name>A0AAV9VH41_9PEZI</name>
<dbReference type="Gene3D" id="2.170.150.40">
    <property type="entry name" value="Domain of unknown function (DUF427)"/>
    <property type="match status" value="1"/>
</dbReference>